<dbReference type="EC" id="3.2.2.21" evidence="3"/>
<dbReference type="Gene3D" id="1.10.1670.40">
    <property type="match status" value="1"/>
</dbReference>
<keyword evidence="5" id="KW-0234">DNA repair</keyword>
<dbReference type="GO" id="GO:0006285">
    <property type="term" value="P:base-excision repair, AP site formation"/>
    <property type="evidence" value="ECO:0007669"/>
    <property type="project" value="TreeGrafter"/>
</dbReference>
<name>A0A7X3MHM9_9FIRM</name>
<keyword evidence="8" id="KW-1185">Reference proteome</keyword>
<comment type="caution">
    <text evidence="7">The sequence shown here is derived from an EMBL/GenBank/DDBJ whole genome shotgun (WGS) entry which is preliminary data.</text>
</comment>
<dbReference type="GO" id="GO:0008725">
    <property type="term" value="F:DNA-3-methyladenine glycosylase activity"/>
    <property type="evidence" value="ECO:0007669"/>
    <property type="project" value="TreeGrafter"/>
</dbReference>
<evidence type="ECO:0000259" key="6">
    <source>
        <dbReference type="SMART" id="SM00478"/>
    </source>
</evidence>
<dbReference type="Proteomes" id="UP000460412">
    <property type="component" value="Unassembled WGS sequence"/>
</dbReference>
<dbReference type="SMART" id="SM00478">
    <property type="entry name" value="ENDO3c"/>
    <property type="match status" value="1"/>
</dbReference>
<comment type="similarity">
    <text evidence="2">Belongs to the alkylbase DNA glycosidase AlkA family.</text>
</comment>
<reference evidence="7 8" key="1">
    <citation type="submission" date="2019-12" db="EMBL/GenBank/DDBJ databases">
        <title>Sporaefaciens musculi gen. nov., sp. nov., a novel bacterium isolated from the caecum of an obese mouse.</title>
        <authorList>
            <person name="Rasmussen T.S."/>
            <person name="Streidl T."/>
            <person name="Hitch T.C.A."/>
            <person name="Wortmann E."/>
            <person name="Deptula P."/>
            <person name="Hansen M."/>
            <person name="Nielsen D.S."/>
            <person name="Clavel T."/>
            <person name="Vogensen F.K."/>
        </authorList>
    </citation>
    <scope>NUCLEOTIDE SEQUENCE [LARGE SCALE GENOMIC DNA]</scope>
    <source>
        <strain evidence="7 8">WCA-9-b2</strain>
    </source>
</reference>
<keyword evidence="4" id="KW-0227">DNA damage</keyword>
<protein>
    <recommendedName>
        <fullName evidence="3">DNA-3-methyladenine glycosylase II</fullName>
        <ecNumber evidence="3">3.2.2.21</ecNumber>
    </recommendedName>
</protein>
<dbReference type="GO" id="GO:0006307">
    <property type="term" value="P:DNA alkylation repair"/>
    <property type="evidence" value="ECO:0007669"/>
    <property type="project" value="TreeGrafter"/>
</dbReference>
<dbReference type="Gene3D" id="1.10.340.30">
    <property type="entry name" value="Hypothetical protein, domain 2"/>
    <property type="match status" value="1"/>
</dbReference>
<dbReference type="GO" id="GO:0032993">
    <property type="term" value="C:protein-DNA complex"/>
    <property type="evidence" value="ECO:0007669"/>
    <property type="project" value="TreeGrafter"/>
</dbReference>
<evidence type="ECO:0000256" key="5">
    <source>
        <dbReference type="ARBA" id="ARBA00023204"/>
    </source>
</evidence>
<evidence type="ECO:0000313" key="8">
    <source>
        <dbReference type="Proteomes" id="UP000460412"/>
    </source>
</evidence>
<dbReference type="GO" id="GO:0032131">
    <property type="term" value="F:alkylated DNA binding"/>
    <property type="evidence" value="ECO:0007669"/>
    <property type="project" value="TreeGrafter"/>
</dbReference>
<feature type="domain" description="HhH-GPD" evidence="6">
    <location>
        <begin position="50"/>
        <end position="208"/>
    </location>
</feature>
<evidence type="ECO:0000256" key="3">
    <source>
        <dbReference type="ARBA" id="ARBA00012000"/>
    </source>
</evidence>
<evidence type="ECO:0000256" key="2">
    <source>
        <dbReference type="ARBA" id="ARBA00010817"/>
    </source>
</evidence>
<dbReference type="FunFam" id="1.10.340.30:FF:000004">
    <property type="entry name" value="DNA-3-methyladenine glycosylase II"/>
    <property type="match status" value="1"/>
</dbReference>
<dbReference type="GO" id="GO:0043916">
    <property type="term" value="F:DNA-7-methylguanine glycosylase activity"/>
    <property type="evidence" value="ECO:0007669"/>
    <property type="project" value="TreeGrafter"/>
</dbReference>
<dbReference type="Pfam" id="PF00730">
    <property type="entry name" value="HhH-GPD"/>
    <property type="match status" value="1"/>
</dbReference>
<sequence length="219" mass="25267">MVYLKYDLNDEKVQYLIRTDKTLERLIRYIGTSELAMEKDGFKCLVKYIVGQQISDKARETIWQRICTIFGNVTPDIMFSTGTSDLREVGLSSRKVEYIKILAESVVEKRIDFEEFKNFSNEEIITRLTALKGIGQWTAEMYLIFSLGRENVLSKGDGTIRRTIQWMYGLEDLPSSKELAKYFTNWNEYATIVSSYLWKSISLGLTQKPFDEAILGQGG</sequence>
<organism evidence="7 8">
    <name type="scientific">Sporofaciens musculi</name>
    <dbReference type="NCBI Taxonomy" id="2681861"/>
    <lineage>
        <taxon>Bacteria</taxon>
        <taxon>Bacillati</taxon>
        <taxon>Bacillota</taxon>
        <taxon>Clostridia</taxon>
        <taxon>Lachnospirales</taxon>
        <taxon>Lachnospiraceae</taxon>
        <taxon>Sporofaciens</taxon>
    </lineage>
</organism>
<evidence type="ECO:0000313" key="7">
    <source>
        <dbReference type="EMBL" id="MXP76590.1"/>
    </source>
</evidence>
<dbReference type="CDD" id="cd00056">
    <property type="entry name" value="ENDO3c"/>
    <property type="match status" value="1"/>
</dbReference>
<dbReference type="InterPro" id="IPR003265">
    <property type="entry name" value="HhH-GPD_domain"/>
</dbReference>
<dbReference type="EMBL" id="WUQX01000001">
    <property type="protein sequence ID" value="MXP76590.1"/>
    <property type="molecule type" value="Genomic_DNA"/>
</dbReference>
<evidence type="ECO:0000256" key="1">
    <source>
        <dbReference type="ARBA" id="ARBA00000086"/>
    </source>
</evidence>
<dbReference type="AlphaFoldDB" id="A0A7X3MHM9"/>
<dbReference type="InterPro" id="IPR051912">
    <property type="entry name" value="Alkylbase_DNA_Glycosylase/TA"/>
</dbReference>
<evidence type="ECO:0000256" key="4">
    <source>
        <dbReference type="ARBA" id="ARBA00022763"/>
    </source>
</evidence>
<gene>
    <name evidence="7" type="ORF">GN277_14705</name>
</gene>
<dbReference type="InterPro" id="IPR011257">
    <property type="entry name" value="DNA_glycosylase"/>
</dbReference>
<dbReference type="GO" id="GO:0005737">
    <property type="term" value="C:cytoplasm"/>
    <property type="evidence" value="ECO:0007669"/>
    <property type="project" value="TreeGrafter"/>
</dbReference>
<comment type="catalytic activity">
    <reaction evidence="1">
        <text>Hydrolysis of alkylated DNA, releasing 3-methyladenine, 3-methylguanine, 7-methylguanine and 7-methyladenine.</text>
        <dbReference type="EC" id="3.2.2.21"/>
    </reaction>
</comment>
<proteinExistence type="inferred from homology"/>
<dbReference type="PANTHER" id="PTHR43003:SF5">
    <property type="entry name" value="DNA-3-METHYLADENINE GLYCOSYLASE"/>
    <property type="match status" value="1"/>
</dbReference>
<dbReference type="SUPFAM" id="SSF48150">
    <property type="entry name" value="DNA-glycosylase"/>
    <property type="match status" value="1"/>
</dbReference>
<accession>A0A7X3MHM9</accession>
<dbReference type="PANTHER" id="PTHR43003">
    <property type="entry name" value="DNA-3-METHYLADENINE GLYCOSYLASE"/>
    <property type="match status" value="1"/>
</dbReference>
<dbReference type="RefSeq" id="WP_159751703.1">
    <property type="nucleotide sequence ID" value="NZ_WUQX01000001.1"/>
</dbReference>